<feature type="transmembrane region" description="Helical" evidence="1">
    <location>
        <begin position="21"/>
        <end position="40"/>
    </location>
</feature>
<feature type="transmembrane region" description="Helical" evidence="1">
    <location>
        <begin position="208"/>
        <end position="231"/>
    </location>
</feature>
<evidence type="ECO:0000256" key="1">
    <source>
        <dbReference type="SAM" id="Phobius"/>
    </source>
</evidence>
<feature type="transmembrane region" description="Helical" evidence="1">
    <location>
        <begin position="97"/>
        <end position="115"/>
    </location>
</feature>
<feature type="transmembrane region" description="Helical" evidence="1">
    <location>
        <begin position="122"/>
        <end position="142"/>
    </location>
</feature>
<feature type="transmembrane region" description="Helical" evidence="1">
    <location>
        <begin position="167"/>
        <end position="196"/>
    </location>
</feature>
<dbReference type="EMBL" id="MGDI01000020">
    <property type="protein sequence ID" value="OGL53829.1"/>
    <property type="molecule type" value="Genomic_DNA"/>
</dbReference>
<feature type="transmembrane region" description="Helical" evidence="1">
    <location>
        <begin position="340"/>
        <end position="362"/>
    </location>
</feature>
<feature type="transmembrane region" description="Helical" evidence="1">
    <location>
        <begin position="316"/>
        <end position="334"/>
    </location>
</feature>
<gene>
    <name evidence="2" type="ORF">A3G31_10585</name>
</gene>
<comment type="caution">
    <text evidence="2">The sequence shown here is derived from an EMBL/GenBank/DDBJ whole genome shotgun (WGS) entry which is preliminary data.</text>
</comment>
<protein>
    <recommendedName>
        <fullName evidence="4">Glycosyltransferase RgtA/B/C/D-like domain-containing protein</fullName>
    </recommendedName>
</protein>
<evidence type="ECO:0000313" key="2">
    <source>
        <dbReference type="EMBL" id="OGL53829.1"/>
    </source>
</evidence>
<reference evidence="2 3" key="1">
    <citation type="journal article" date="2016" name="Nat. Commun.">
        <title>Thousands of microbial genomes shed light on interconnected biogeochemical processes in an aquifer system.</title>
        <authorList>
            <person name="Anantharaman K."/>
            <person name="Brown C.T."/>
            <person name="Hug L.A."/>
            <person name="Sharon I."/>
            <person name="Castelle C.J."/>
            <person name="Probst A.J."/>
            <person name="Thomas B.C."/>
            <person name="Singh A."/>
            <person name="Wilkins M.J."/>
            <person name="Karaoz U."/>
            <person name="Brodie E.L."/>
            <person name="Williams K.H."/>
            <person name="Hubbard S.S."/>
            <person name="Banfield J.F."/>
        </authorList>
    </citation>
    <scope>NUCLEOTIDE SEQUENCE [LARGE SCALE GENOMIC DNA]</scope>
</reference>
<dbReference type="AlphaFoldDB" id="A0A1F7SJ87"/>
<organism evidence="2 3">
    <name type="scientific">Candidatus Schekmanbacteria bacterium RIFCSPLOWO2_12_FULL_38_15</name>
    <dbReference type="NCBI Taxonomy" id="1817883"/>
    <lineage>
        <taxon>Bacteria</taxon>
        <taxon>Candidatus Schekmaniibacteriota</taxon>
    </lineage>
</organism>
<name>A0A1F7SJ87_9BACT</name>
<dbReference type="STRING" id="1817883.A3G31_10585"/>
<sequence>MQISQMDNKNQGFSISKKQAFFFWLMILIIFVLLSNYFYYQPDDSFIGHQISRNIANGNGFSLNKGEILNISTSPLYIIINTIPHFFNIDPVQFANLYNFLLGLIIIIFTYRLSLILSDSKFISALSVIIMVAYSTITIWTFSGMETFTITLIHLMTFYCFLKNKTILWTAFIPVTVFIRPDAVLIGISIFLYCLFSHTLQKNDDKNNMIKVVLITIMSGLLFFFINSLLFEEVLPTSYYVKRVVSFDSFLFHIKKGIQYLLAFILGHKLFALALLFPFVYWPIGMLSLKNRQLIFRLPRISDLGHYFKHSDIRFLVLYLFILVHAFYLIYVGGDWMMGFRFLIPITPELSILIAMIIGSITIRLTDDVNRDKILKVGLSLYLLMFFALGLYNRILSPILAWPNFKYSYESRRSMIEIGHWLKENVDPSTTLAIYAVGAVKYYSELYIIDMGGLSTKYLSKNGKRDFLAIGHEIWDMEYVLSRTPDIIWFGVYGKDNGQVPIKKNEYLDLDNRSNQRHFFATEEKEISPLNKKFVQLYEPRSVKMDTDTRFKYFNFYILRDRTGKILNQQKM</sequence>
<dbReference type="Proteomes" id="UP000178082">
    <property type="component" value="Unassembled WGS sequence"/>
</dbReference>
<proteinExistence type="predicted"/>
<evidence type="ECO:0008006" key="4">
    <source>
        <dbReference type="Google" id="ProtNLM"/>
    </source>
</evidence>
<keyword evidence="1" id="KW-0472">Membrane</keyword>
<keyword evidence="1" id="KW-0812">Transmembrane</keyword>
<feature type="transmembrane region" description="Helical" evidence="1">
    <location>
        <begin position="374"/>
        <end position="392"/>
    </location>
</feature>
<accession>A0A1F7SJ87</accession>
<keyword evidence="1" id="KW-1133">Transmembrane helix</keyword>
<feature type="transmembrane region" description="Helical" evidence="1">
    <location>
        <begin position="258"/>
        <end position="282"/>
    </location>
</feature>
<evidence type="ECO:0000313" key="3">
    <source>
        <dbReference type="Proteomes" id="UP000178082"/>
    </source>
</evidence>